<feature type="transmembrane region" description="Helical" evidence="10">
    <location>
        <begin position="74"/>
        <end position="102"/>
    </location>
</feature>
<keyword evidence="3" id="KW-0597">Phosphoprotein</keyword>
<dbReference type="EC" id="2.7.13.3" evidence="2"/>
<evidence type="ECO:0000256" key="10">
    <source>
        <dbReference type="SAM" id="Phobius"/>
    </source>
</evidence>
<keyword evidence="4" id="KW-0808">Transferase</keyword>
<dbReference type="CDD" id="cd16917">
    <property type="entry name" value="HATPase_UhpB-NarQ-NarX-like"/>
    <property type="match status" value="1"/>
</dbReference>
<evidence type="ECO:0000259" key="11">
    <source>
        <dbReference type="SMART" id="SM00387"/>
    </source>
</evidence>
<dbReference type="InterPro" id="IPR003594">
    <property type="entry name" value="HATPase_dom"/>
</dbReference>
<protein>
    <recommendedName>
        <fullName evidence="2">histidine kinase</fullName>
        <ecNumber evidence="2">2.7.13.3</ecNumber>
    </recommendedName>
</protein>
<name>A0ABR7SC48_9ACTN</name>
<feature type="compositionally biased region" description="Low complexity" evidence="9">
    <location>
        <begin position="386"/>
        <end position="428"/>
    </location>
</feature>
<dbReference type="Pfam" id="PF07730">
    <property type="entry name" value="HisKA_3"/>
    <property type="match status" value="1"/>
</dbReference>
<accession>A0ABR7SC48</accession>
<evidence type="ECO:0000256" key="7">
    <source>
        <dbReference type="ARBA" id="ARBA00022840"/>
    </source>
</evidence>
<feature type="domain" description="Histidine kinase/HSP90-like ATPase" evidence="11">
    <location>
        <begin position="287"/>
        <end position="379"/>
    </location>
</feature>
<keyword evidence="5" id="KW-0547">Nucleotide-binding</keyword>
<dbReference type="Pfam" id="PF02518">
    <property type="entry name" value="HATPase_c"/>
    <property type="match status" value="1"/>
</dbReference>
<evidence type="ECO:0000256" key="3">
    <source>
        <dbReference type="ARBA" id="ARBA00022553"/>
    </source>
</evidence>
<dbReference type="Gene3D" id="1.20.5.1930">
    <property type="match status" value="1"/>
</dbReference>
<dbReference type="SMART" id="SM00387">
    <property type="entry name" value="HATPase_c"/>
    <property type="match status" value="1"/>
</dbReference>
<feature type="transmembrane region" description="Helical" evidence="10">
    <location>
        <begin position="48"/>
        <end position="68"/>
    </location>
</feature>
<evidence type="ECO:0000256" key="9">
    <source>
        <dbReference type="SAM" id="MobiDB-lite"/>
    </source>
</evidence>
<gene>
    <name evidence="12" type="ORF">H9Y04_10795</name>
</gene>
<dbReference type="PANTHER" id="PTHR24421:SF10">
    <property type="entry name" value="NITRATE_NITRITE SENSOR PROTEIN NARQ"/>
    <property type="match status" value="1"/>
</dbReference>
<keyword evidence="10" id="KW-0812">Transmembrane</keyword>
<evidence type="ECO:0000256" key="6">
    <source>
        <dbReference type="ARBA" id="ARBA00022777"/>
    </source>
</evidence>
<evidence type="ECO:0000313" key="12">
    <source>
        <dbReference type="EMBL" id="MBC9713056.1"/>
    </source>
</evidence>
<comment type="caution">
    <text evidence="12">The sequence shown here is derived from an EMBL/GenBank/DDBJ whole genome shotgun (WGS) entry which is preliminary data.</text>
</comment>
<keyword evidence="7" id="KW-0067">ATP-binding</keyword>
<evidence type="ECO:0000256" key="2">
    <source>
        <dbReference type="ARBA" id="ARBA00012438"/>
    </source>
</evidence>
<dbReference type="PANTHER" id="PTHR24421">
    <property type="entry name" value="NITRATE/NITRITE SENSOR PROTEIN NARX-RELATED"/>
    <property type="match status" value="1"/>
</dbReference>
<evidence type="ECO:0000256" key="1">
    <source>
        <dbReference type="ARBA" id="ARBA00000085"/>
    </source>
</evidence>
<reference evidence="12 13" key="1">
    <citation type="submission" date="2020-08" db="EMBL/GenBank/DDBJ databases">
        <title>Genemic of Streptomyces polyaspartic.</title>
        <authorList>
            <person name="Liu W."/>
        </authorList>
    </citation>
    <scope>NUCLEOTIDE SEQUENCE [LARGE SCALE GENOMIC DNA]</scope>
    <source>
        <strain evidence="12 13">TRM66268-LWL</strain>
    </source>
</reference>
<keyword evidence="10" id="KW-1133">Transmembrane helix</keyword>
<evidence type="ECO:0000256" key="5">
    <source>
        <dbReference type="ARBA" id="ARBA00022741"/>
    </source>
</evidence>
<keyword evidence="13" id="KW-1185">Reference proteome</keyword>
<proteinExistence type="predicted"/>
<organism evidence="12 13">
    <name type="scientific">Streptomyces polyasparticus</name>
    <dbReference type="NCBI Taxonomy" id="2767826"/>
    <lineage>
        <taxon>Bacteria</taxon>
        <taxon>Bacillati</taxon>
        <taxon>Actinomycetota</taxon>
        <taxon>Actinomycetes</taxon>
        <taxon>Kitasatosporales</taxon>
        <taxon>Streptomycetaceae</taxon>
        <taxon>Streptomyces</taxon>
    </lineage>
</organism>
<feature type="transmembrane region" description="Helical" evidence="10">
    <location>
        <begin position="20"/>
        <end position="36"/>
    </location>
</feature>
<keyword evidence="10" id="KW-0472">Membrane</keyword>
<dbReference type="InterPro" id="IPR036890">
    <property type="entry name" value="HATPase_C_sf"/>
</dbReference>
<keyword evidence="6 12" id="KW-0418">Kinase</keyword>
<dbReference type="Proteomes" id="UP000642284">
    <property type="component" value="Unassembled WGS sequence"/>
</dbReference>
<evidence type="ECO:0000256" key="8">
    <source>
        <dbReference type="ARBA" id="ARBA00023012"/>
    </source>
</evidence>
<dbReference type="EMBL" id="JACTVJ010000005">
    <property type="protein sequence ID" value="MBC9713056.1"/>
    <property type="molecule type" value="Genomic_DNA"/>
</dbReference>
<comment type="catalytic activity">
    <reaction evidence="1">
        <text>ATP + protein L-histidine = ADP + protein N-phospho-L-histidine.</text>
        <dbReference type="EC" id="2.7.13.3"/>
    </reaction>
</comment>
<evidence type="ECO:0000313" key="13">
    <source>
        <dbReference type="Proteomes" id="UP000642284"/>
    </source>
</evidence>
<dbReference type="InterPro" id="IPR011712">
    <property type="entry name" value="Sig_transdc_His_kin_sub3_dim/P"/>
</dbReference>
<keyword evidence="8" id="KW-0902">Two-component regulatory system</keyword>
<evidence type="ECO:0000256" key="4">
    <source>
        <dbReference type="ARBA" id="ARBA00022679"/>
    </source>
</evidence>
<dbReference type="InterPro" id="IPR050482">
    <property type="entry name" value="Sensor_HK_TwoCompSys"/>
</dbReference>
<feature type="region of interest" description="Disordered" evidence="9">
    <location>
        <begin position="377"/>
        <end position="428"/>
    </location>
</feature>
<dbReference type="Gene3D" id="3.30.565.10">
    <property type="entry name" value="Histidine kinase-like ATPase, C-terminal domain"/>
    <property type="match status" value="1"/>
</dbReference>
<dbReference type="GO" id="GO:0016301">
    <property type="term" value="F:kinase activity"/>
    <property type="evidence" value="ECO:0007669"/>
    <property type="project" value="UniProtKB-KW"/>
</dbReference>
<dbReference type="SUPFAM" id="SSF55874">
    <property type="entry name" value="ATPase domain of HSP90 chaperone/DNA topoisomerase II/histidine kinase"/>
    <property type="match status" value="1"/>
</dbReference>
<sequence>MAPGRLSIPAARLSSPAAPVYAAAALALAALAELTLRTYYTDGRFPPALFLALGMTVPLAAVRTQPLWSAVITAASALLALAPYHLFLVAGLPSLLLCLYAAGRHGPRLPSTLLPLPFLGYAVAGPGDRLATVLVCLSALAAAVTGLTRRALAEARAHSATERAIAETLQEHAARGERARIARELHDVVAHHISMIAVQAETARLTTAGMPPAGAERLLAIGDTARTALTEMRRLLGVLREDAEAPPTRRPQPGLQELAELVDEAREAGGGATRLIVSGRIRPLDQGVELTAYRIVQEALSNARRHAPGAAVDVTLHYTDAALHLRIRDNGPGPKSASARGGHGLTGMRERAAMVGGSLASGPALGGGFRIEARLPAPAAQGSGGTRTAEAATSETTTLKTTPETTVLQTTAEATAPESTAPTTKDTR</sequence>